<reference evidence="2" key="2">
    <citation type="submission" date="2022-01" db="EMBL/GenBank/DDBJ databases">
        <authorList>
            <person name="Yamashiro T."/>
            <person name="Shiraishi A."/>
            <person name="Satake H."/>
            <person name="Nakayama K."/>
        </authorList>
    </citation>
    <scope>NUCLEOTIDE SEQUENCE</scope>
</reference>
<protein>
    <submittedName>
        <fullName evidence="2">Uncharacterized protein</fullName>
    </submittedName>
</protein>
<reference evidence="2" key="1">
    <citation type="journal article" date="2022" name="Int. J. Mol. Sci.">
        <title>Draft Genome of Tanacetum Coccineum: Genomic Comparison of Closely Related Tanacetum-Family Plants.</title>
        <authorList>
            <person name="Yamashiro T."/>
            <person name="Shiraishi A."/>
            <person name="Nakayama K."/>
            <person name="Satake H."/>
        </authorList>
    </citation>
    <scope>NUCLEOTIDE SEQUENCE</scope>
</reference>
<feature type="region of interest" description="Disordered" evidence="1">
    <location>
        <begin position="1"/>
        <end position="25"/>
    </location>
</feature>
<evidence type="ECO:0000313" key="3">
    <source>
        <dbReference type="Proteomes" id="UP001151760"/>
    </source>
</evidence>
<proteinExistence type="predicted"/>
<gene>
    <name evidence="2" type="ORF">Tco_0892768</name>
</gene>
<dbReference type="EMBL" id="BQNB010014003">
    <property type="protein sequence ID" value="GJT22831.1"/>
    <property type="molecule type" value="Genomic_DNA"/>
</dbReference>
<evidence type="ECO:0000256" key="1">
    <source>
        <dbReference type="SAM" id="MobiDB-lite"/>
    </source>
</evidence>
<name>A0ABQ5CA27_9ASTR</name>
<dbReference type="Proteomes" id="UP001151760">
    <property type="component" value="Unassembled WGS sequence"/>
</dbReference>
<accession>A0ABQ5CA27</accession>
<sequence length="160" mass="17977">MRNVSLGSAEQPFKLPNDNLKKAQSDKPRLDPILVNIPSSSNSLAELYNPSYSFFAPILVYGDLIQGNVTINGFITTKPHQQSFPRLVQFWMLDIGDNISSRNTSSTPISFMAKASNPPTFTQLLWSSKAFISELSITSPYSQRKKCNRLTQLKYVRDSL</sequence>
<keyword evidence="3" id="KW-1185">Reference proteome</keyword>
<comment type="caution">
    <text evidence="2">The sequence shown here is derived from an EMBL/GenBank/DDBJ whole genome shotgun (WGS) entry which is preliminary data.</text>
</comment>
<organism evidence="2 3">
    <name type="scientific">Tanacetum coccineum</name>
    <dbReference type="NCBI Taxonomy" id="301880"/>
    <lineage>
        <taxon>Eukaryota</taxon>
        <taxon>Viridiplantae</taxon>
        <taxon>Streptophyta</taxon>
        <taxon>Embryophyta</taxon>
        <taxon>Tracheophyta</taxon>
        <taxon>Spermatophyta</taxon>
        <taxon>Magnoliopsida</taxon>
        <taxon>eudicotyledons</taxon>
        <taxon>Gunneridae</taxon>
        <taxon>Pentapetalae</taxon>
        <taxon>asterids</taxon>
        <taxon>campanulids</taxon>
        <taxon>Asterales</taxon>
        <taxon>Asteraceae</taxon>
        <taxon>Asteroideae</taxon>
        <taxon>Anthemideae</taxon>
        <taxon>Anthemidinae</taxon>
        <taxon>Tanacetum</taxon>
    </lineage>
</organism>
<evidence type="ECO:0000313" key="2">
    <source>
        <dbReference type="EMBL" id="GJT22831.1"/>
    </source>
</evidence>